<feature type="region of interest" description="Disordered" evidence="1">
    <location>
        <begin position="76"/>
        <end position="101"/>
    </location>
</feature>
<feature type="compositionally biased region" description="Polar residues" evidence="1">
    <location>
        <begin position="333"/>
        <end position="349"/>
    </location>
</feature>
<keyword evidence="4" id="KW-1185">Reference proteome</keyword>
<evidence type="ECO:0000313" key="4">
    <source>
        <dbReference type="Proteomes" id="UP001211065"/>
    </source>
</evidence>
<feature type="region of interest" description="Disordered" evidence="1">
    <location>
        <begin position="329"/>
        <end position="349"/>
    </location>
</feature>
<evidence type="ECO:0000256" key="1">
    <source>
        <dbReference type="SAM" id="MobiDB-lite"/>
    </source>
</evidence>
<dbReference type="Proteomes" id="UP001211065">
    <property type="component" value="Unassembled WGS sequence"/>
</dbReference>
<dbReference type="InterPro" id="IPR011022">
    <property type="entry name" value="Arrestin_C-like"/>
</dbReference>
<dbReference type="Pfam" id="PF02752">
    <property type="entry name" value="Arrestin_C"/>
    <property type="match status" value="1"/>
</dbReference>
<protein>
    <recommendedName>
        <fullName evidence="2">Arrestin C-terminal-like domain-containing protein</fullName>
    </recommendedName>
</protein>
<evidence type="ECO:0000259" key="2">
    <source>
        <dbReference type="Pfam" id="PF02752"/>
    </source>
</evidence>
<organism evidence="3 4">
    <name type="scientific">Clydaea vesicula</name>
    <dbReference type="NCBI Taxonomy" id="447962"/>
    <lineage>
        <taxon>Eukaryota</taxon>
        <taxon>Fungi</taxon>
        <taxon>Fungi incertae sedis</taxon>
        <taxon>Chytridiomycota</taxon>
        <taxon>Chytridiomycota incertae sedis</taxon>
        <taxon>Chytridiomycetes</taxon>
        <taxon>Lobulomycetales</taxon>
        <taxon>Lobulomycetaceae</taxon>
        <taxon>Clydaea</taxon>
    </lineage>
</organism>
<proteinExistence type="predicted"/>
<comment type="caution">
    <text evidence="3">The sequence shown here is derived from an EMBL/GenBank/DDBJ whole genome shotgun (WGS) entry which is preliminary data.</text>
</comment>
<dbReference type="EMBL" id="JADGJW010000001">
    <property type="protein sequence ID" value="KAJ3228452.1"/>
    <property type="molecule type" value="Genomic_DNA"/>
</dbReference>
<sequence>MEAKFQYFFTGIHNLSDLSLKGTVFLSTESDVSISKLTLDLKCLNSKSKFDTMKTPKLSVNLLNSNITKFEKENEDNVNSSLQADSASSADKINEKDKQKLKKKNPVIKKILMNLKKKKIVAKSNEEGILLFGKSRFLFDFKFDLVEYKDLKNYYNGPYKYLVLILHINDMDEIHSELIKIFPVINSIQLLPKILSKSDHTVFPVLDNGILFKSTPDINSNADKLKYEIKIENKIFIFGEDFLLKFRLIPSKSEKIKSISIQLIEMQTSMEKEYLENGSKNFDVAGSHLNLKQQPAIKFKVILEKTLTEQFNGHFWQEQQVHLQIPEFESDESNSPTPTGSWGSVLPSTQQSMSSNAEFYNFKHQIKLEITVESRTVEKLKKFKTVNLNENIFIFGLNKFHLNFLLDTYPILVLKNLKFSNHNLSTEFLERFKIVNNKLIFDFIKNVDKSLNTSDTLEAACRCENNDLLNLYPAAFNSKSASFEDNTSTISLTNSNNERNDETTFTTNSYNYQQQNAINVVSNNLVFREVVNSNIHRSIDNNTGGNTIFNSNEEKYQILLNSFNNERDPENNITDALVPLVSFNDNLPEYQREPSEKFVMEESDEKTV</sequence>
<feature type="domain" description="Arrestin C-terminal-like" evidence="2">
    <location>
        <begin position="223"/>
        <end position="374"/>
    </location>
</feature>
<reference evidence="3" key="1">
    <citation type="submission" date="2020-05" db="EMBL/GenBank/DDBJ databases">
        <title>Phylogenomic resolution of chytrid fungi.</title>
        <authorList>
            <person name="Stajich J.E."/>
            <person name="Amses K."/>
            <person name="Simmons R."/>
            <person name="Seto K."/>
            <person name="Myers J."/>
            <person name="Bonds A."/>
            <person name="Quandt C.A."/>
            <person name="Barry K."/>
            <person name="Liu P."/>
            <person name="Grigoriev I."/>
            <person name="Longcore J.E."/>
            <person name="James T.Y."/>
        </authorList>
    </citation>
    <scope>NUCLEOTIDE SEQUENCE</scope>
    <source>
        <strain evidence="3">JEL0476</strain>
    </source>
</reference>
<accession>A0AAD5XZV5</accession>
<dbReference type="AlphaFoldDB" id="A0AAD5XZV5"/>
<gene>
    <name evidence="3" type="ORF">HK099_000007</name>
</gene>
<evidence type="ECO:0000313" key="3">
    <source>
        <dbReference type="EMBL" id="KAJ3228452.1"/>
    </source>
</evidence>
<name>A0AAD5XZV5_9FUNG</name>